<evidence type="ECO:0000259" key="1">
    <source>
        <dbReference type="Pfam" id="PF00294"/>
    </source>
</evidence>
<evidence type="ECO:0000313" key="3">
    <source>
        <dbReference type="Proteomes" id="UP000563898"/>
    </source>
</evidence>
<comment type="caution">
    <text evidence="2">The sequence shown here is derived from an EMBL/GenBank/DDBJ whole genome shotgun (WGS) entry which is preliminary data.</text>
</comment>
<name>A0A846WLC7_9ACTN</name>
<dbReference type="SUPFAM" id="SSF53613">
    <property type="entry name" value="Ribokinase-like"/>
    <property type="match status" value="1"/>
</dbReference>
<accession>A0A846WLC7</accession>
<dbReference type="InterPro" id="IPR029056">
    <property type="entry name" value="Ribokinase-like"/>
</dbReference>
<evidence type="ECO:0000313" key="2">
    <source>
        <dbReference type="EMBL" id="NKY01816.1"/>
    </source>
</evidence>
<sequence length="311" mass="32529">MVETGSRSIRADRLVFDPQQPRGLEAAALAGVEADRLVVVGNAREIRALAEGEHDLQVAAARVAAETDAVGVIVKDSARGCLVVDRASDRIVRVGAYPTRSVWPIGSGDVFAAGFTHAWEGGATLAEAAAVGSASAAWWCATRVFAVPPKILGGTDPSTIHPAIASELPAADGQFDVYLASPFFSLAERWLVETCRNALSGMGITVFSPFHDVGPGGDEVAGPDLDGLRDSNAVLAVVDGWDPGTIFEVGWARRHELPVVGLITDIDNDGTKMLVGSGVELHQDLSSALYRAAWAAQGAALSPGRVRVQSQ</sequence>
<gene>
    <name evidence="2" type="ORF">HGA05_09550</name>
</gene>
<dbReference type="Pfam" id="PF00294">
    <property type="entry name" value="PfkB"/>
    <property type="match status" value="1"/>
</dbReference>
<dbReference type="Gene3D" id="3.40.1190.20">
    <property type="match status" value="1"/>
</dbReference>
<feature type="domain" description="Carbohydrate kinase PfkB" evidence="1">
    <location>
        <begin position="38"/>
        <end position="140"/>
    </location>
</feature>
<proteinExistence type="predicted"/>
<organism evidence="2 3">
    <name type="scientific">Gordonia polyisoprenivorans</name>
    <dbReference type="NCBI Taxonomy" id="84595"/>
    <lineage>
        <taxon>Bacteria</taxon>
        <taxon>Bacillati</taxon>
        <taxon>Actinomycetota</taxon>
        <taxon>Actinomycetes</taxon>
        <taxon>Mycobacteriales</taxon>
        <taxon>Gordoniaceae</taxon>
        <taxon>Gordonia</taxon>
    </lineage>
</organism>
<dbReference type="EMBL" id="JAAXPC010000004">
    <property type="protein sequence ID" value="NKY01816.1"/>
    <property type="molecule type" value="Genomic_DNA"/>
</dbReference>
<dbReference type="InterPro" id="IPR007710">
    <property type="entry name" value="Nucleoside_deoxyribTrfase"/>
</dbReference>
<dbReference type="Proteomes" id="UP000563898">
    <property type="component" value="Unassembled WGS sequence"/>
</dbReference>
<dbReference type="Pfam" id="PF05014">
    <property type="entry name" value="Nuc_deoxyrib_tr"/>
    <property type="match status" value="1"/>
</dbReference>
<dbReference type="SUPFAM" id="SSF52309">
    <property type="entry name" value="N-(deoxy)ribosyltransferase-like"/>
    <property type="match status" value="1"/>
</dbReference>
<dbReference type="RefSeq" id="WP_168436262.1">
    <property type="nucleotide sequence ID" value="NZ_JAZGUS010000014.1"/>
</dbReference>
<dbReference type="Gene3D" id="3.40.50.450">
    <property type="match status" value="1"/>
</dbReference>
<dbReference type="InterPro" id="IPR011611">
    <property type="entry name" value="PfkB_dom"/>
</dbReference>
<protein>
    <recommendedName>
        <fullName evidence="1">Carbohydrate kinase PfkB domain-containing protein</fullName>
    </recommendedName>
</protein>
<reference evidence="2 3" key="1">
    <citation type="submission" date="2020-04" db="EMBL/GenBank/DDBJ databases">
        <title>MicrobeNet Type strains.</title>
        <authorList>
            <person name="Nicholson A.C."/>
        </authorList>
    </citation>
    <scope>NUCLEOTIDE SEQUENCE [LARGE SCALE GENOMIC DNA]</scope>
    <source>
        <strain evidence="2 3">ATCC BAA-14</strain>
    </source>
</reference>
<dbReference type="AlphaFoldDB" id="A0A846WLC7"/>